<dbReference type="eggNOG" id="COG0585">
    <property type="taxonomic scope" value="Bacteria"/>
</dbReference>
<feature type="compositionally biased region" description="Acidic residues" evidence="3">
    <location>
        <begin position="393"/>
        <end position="406"/>
    </location>
</feature>
<dbReference type="InterPro" id="IPR020103">
    <property type="entry name" value="PsdUridine_synth_cat_dom_sf"/>
</dbReference>
<comment type="similarity">
    <text evidence="1">Belongs to the pseudouridine synthase TruD family.</text>
</comment>
<evidence type="ECO:0000313" key="6">
    <source>
        <dbReference type="Proteomes" id="UP000001887"/>
    </source>
</evidence>
<dbReference type="PANTHER" id="PTHR13326">
    <property type="entry name" value="TRNA PSEUDOURIDINE SYNTHASE D"/>
    <property type="match status" value="1"/>
</dbReference>
<proteinExistence type="inferred from homology"/>
<dbReference type="GO" id="GO:0003723">
    <property type="term" value="F:RNA binding"/>
    <property type="evidence" value="ECO:0007669"/>
    <property type="project" value="InterPro"/>
</dbReference>
<dbReference type="STRING" id="530564.Psta_0530"/>
<dbReference type="InterPro" id="IPR042214">
    <property type="entry name" value="TruD_catalytic"/>
</dbReference>
<dbReference type="SUPFAM" id="SSF55120">
    <property type="entry name" value="Pseudouridine synthase"/>
    <property type="match status" value="1"/>
</dbReference>
<keyword evidence="6" id="KW-1185">Reference proteome</keyword>
<dbReference type="InterPro" id="IPR011760">
    <property type="entry name" value="PsdUridine_synth_TruD_insert"/>
</dbReference>
<dbReference type="GO" id="GO:0009982">
    <property type="term" value="F:pseudouridine synthase activity"/>
    <property type="evidence" value="ECO:0007669"/>
    <property type="project" value="InterPro"/>
</dbReference>
<name>D2R3I6_PIRSD</name>
<dbReference type="GO" id="GO:0001522">
    <property type="term" value="P:pseudouridine synthesis"/>
    <property type="evidence" value="ECO:0007669"/>
    <property type="project" value="InterPro"/>
</dbReference>
<dbReference type="OrthoDB" id="1550679at2"/>
<feature type="domain" description="TRUD" evidence="4">
    <location>
        <begin position="134"/>
        <end position="344"/>
    </location>
</feature>
<evidence type="ECO:0000313" key="5">
    <source>
        <dbReference type="EMBL" id="ADB15217.1"/>
    </source>
</evidence>
<dbReference type="GO" id="GO:0140098">
    <property type="term" value="F:catalytic activity, acting on RNA"/>
    <property type="evidence" value="ECO:0007669"/>
    <property type="project" value="UniProtKB-ARBA"/>
</dbReference>
<keyword evidence="2" id="KW-0413">Isomerase</keyword>
<dbReference type="KEGG" id="psl:Psta_0530"/>
<feature type="compositionally biased region" description="Basic and acidic residues" evidence="3">
    <location>
        <begin position="407"/>
        <end position="418"/>
    </location>
</feature>
<accession>D2R3I6</accession>
<dbReference type="PROSITE" id="PS50984">
    <property type="entry name" value="TRUD"/>
    <property type="match status" value="1"/>
</dbReference>
<dbReference type="GO" id="GO:0006396">
    <property type="term" value="P:RNA processing"/>
    <property type="evidence" value="ECO:0007669"/>
    <property type="project" value="UniProtKB-ARBA"/>
</dbReference>
<dbReference type="PIRSF" id="PIRSF037016">
    <property type="entry name" value="Pseudouridin_synth_euk_prd"/>
    <property type="match status" value="1"/>
</dbReference>
<dbReference type="Pfam" id="PF01142">
    <property type="entry name" value="TruD"/>
    <property type="match status" value="1"/>
</dbReference>
<dbReference type="AlphaFoldDB" id="D2R3I6"/>
<organism evidence="5 6">
    <name type="scientific">Pirellula staleyi (strain ATCC 27377 / DSM 6068 / ICPB 4128)</name>
    <name type="common">Pirella staleyi</name>
    <dbReference type="NCBI Taxonomy" id="530564"/>
    <lineage>
        <taxon>Bacteria</taxon>
        <taxon>Pseudomonadati</taxon>
        <taxon>Planctomycetota</taxon>
        <taxon>Planctomycetia</taxon>
        <taxon>Pirellulales</taxon>
        <taxon>Pirellulaceae</taxon>
        <taxon>Pirellula</taxon>
    </lineage>
</organism>
<dbReference type="Gene3D" id="3.30.70.3160">
    <property type="match status" value="1"/>
</dbReference>
<dbReference type="InterPro" id="IPR001656">
    <property type="entry name" value="PsdUridine_synth_TruD"/>
</dbReference>
<feature type="region of interest" description="Disordered" evidence="3">
    <location>
        <begin position="389"/>
        <end position="418"/>
    </location>
</feature>
<dbReference type="Gene3D" id="1.10.1510.30">
    <property type="match status" value="1"/>
</dbReference>
<dbReference type="PANTHER" id="PTHR13326:SF21">
    <property type="entry name" value="PSEUDOURIDYLATE SYNTHASE PUS7L"/>
    <property type="match status" value="1"/>
</dbReference>
<evidence type="ECO:0000256" key="2">
    <source>
        <dbReference type="ARBA" id="ARBA00023235"/>
    </source>
</evidence>
<dbReference type="EMBL" id="CP001848">
    <property type="protein sequence ID" value="ADB15217.1"/>
    <property type="molecule type" value="Genomic_DNA"/>
</dbReference>
<evidence type="ECO:0000256" key="1">
    <source>
        <dbReference type="ARBA" id="ARBA00007953"/>
    </source>
</evidence>
<evidence type="ECO:0000259" key="4">
    <source>
        <dbReference type="PROSITE" id="PS50984"/>
    </source>
</evidence>
<gene>
    <name evidence="5" type="ordered locus">Psta_0530</name>
</gene>
<sequence length="418" mass="47114">MRIKCLPTDFQVDEILSLEPTGGKYALYELRKTSITTFSAVDRVARAWRIPREELVFAGLKDKHACTTQGLSIFEGPRKNLSIDGLEVRYVGQTPRAIHPRDIVCNEFLVIVRDLSDADLARSVAAVREVNEFGLPNYFDKQRFGSLGESGEFVAKAWCQGDHERALFLAVADPNSHDSPSDREQKQILREHWGNFGEAVDLLPMGLSLQIAEQLAIGKPDYKRALTMLKHDLRSLLLSAYQSDIWNRLLSSVIRDVVPASILFEETIGPRRLAMFHTLDPKSQRELQDLMLPLPSARLHLPPGPLYDRLAEVLAEDGMTLRELRVKYPRDTFFSKGDRAAIVRADELEAIPEADERYPGKQKLLLSFSLRRASYATMLVKRITALEMPLASESDETQSGESPDDDFSSRESSDNPSE</sequence>
<dbReference type="HOGENOM" id="CLU_005281_4_1_0"/>
<evidence type="ECO:0000256" key="3">
    <source>
        <dbReference type="SAM" id="MobiDB-lite"/>
    </source>
</evidence>
<dbReference type="Gene3D" id="3.30.2350.20">
    <property type="entry name" value="TruD, catalytic domain"/>
    <property type="match status" value="1"/>
</dbReference>
<reference evidence="5 6" key="1">
    <citation type="journal article" date="2009" name="Stand. Genomic Sci.">
        <title>Complete genome sequence of Pirellula staleyi type strain (ATCC 27377).</title>
        <authorList>
            <person name="Clum A."/>
            <person name="Tindall B.J."/>
            <person name="Sikorski J."/>
            <person name="Ivanova N."/>
            <person name="Mavrommatis K."/>
            <person name="Lucas S."/>
            <person name="Glavina del Rio T."/>
            <person name="Nolan M."/>
            <person name="Chen F."/>
            <person name="Tice H."/>
            <person name="Pitluck S."/>
            <person name="Cheng J.F."/>
            <person name="Chertkov O."/>
            <person name="Brettin T."/>
            <person name="Han C."/>
            <person name="Detter J.C."/>
            <person name="Kuske C."/>
            <person name="Bruce D."/>
            <person name="Goodwin L."/>
            <person name="Ovchinikova G."/>
            <person name="Pati A."/>
            <person name="Mikhailova N."/>
            <person name="Chen A."/>
            <person name="Palaniappan K."/>
            <person name="Land M."/>
            <person name="Hauser L."/>
            <person name="Chang Y.J."/>
            <person name="Jeffries C.D."/>
            <person name="Chain P."/>
            <person name="Rohde M."/>
            <person name="Goker M."/>
            <person name="Bristow J."/>
            <person name="Eisen J.A."/>
            <person name="Markowitz V."/>
            <person name="Hugenholtz P."/>
            <person name="Kyrpides N.C."/>
            <person name="Klenk H.P."/>
            <person name="Lapidus A."/>
        </authorList>
    </citation>
    <scope>NUCLEOTIDE SEQUENCE [LARGE SCALE GENOMIC DNA]</scope>
    <source>
        <strain evidence="6">ATCC 27377 / DSM 6068 / ICPB 4128</strain>
    </source>
</reference>
<protein>
    <submittedName>
        <fullName evidence="5">tRNA pseudouridine synthase D TruD</fullName>
    </submittedName>
</protein>
<dbReference type="Proteomes" id="UP000001887">
    <property type="component" value="Chromosome"/>
</dbReference>